<dbReference type="Proteomes" id="UP000663832">
    <property type="component" value="Unassembled WGS sequence"/>
</dbReference>
<evidence type="ECO:0000313" key="6">
    <source>
        <dbReference type="Proteomes" id="UP000663877"/>
    </source>
</evidence>
<evidence type="ECO:0000256" key="1">
    <source>
        <dbReference type="SAM" id="SignalP"/>
    </source>
</evidence>
<organism evidence="2 6">
    <name type="scientific">Adineta steineri</name>
    <dbReference type="NCBI Taxonomy" id="433720"/>
    <lineage>
        <taxon>Eukaryota</taxon>
        <taxon>Metazoa</taxon>
        <taxon>Spiralia</taxon>
        <taxon>Gnathifera</taxon>
        <taxon>Rotifera</taxon>
        <taxon>Eurotatoria</taxon>
        <taxon>Bdelloidea</taxon>
        <taxon>Adinetida</taxon>
        <taxon>Adinetidae</taxon>
        <taxon>Adineta</taxon>
    </lineage>
</organism>
<evidence type="ECO:0000313" key="3">
    <source>
        <dbReference type="EMBL" id="CAF1402362.1"/>
    </source>
</evidence>
<dbReference type="EMBL" id="CAJNOM010000375">
    <property type="protein sequence ID" value="CAF1402362.1"/>
    <property type="molecule type" value="Genomic_DNA"/>
</dbReference>
<feature type="signal peptide" evidence="1">
    <location>
        <begin position="1"/>
        <end position="19"/>
    </location>
</feature>
<name>A0A814QU37_9BILA</name>
<gene>
    <name evidence="2" type="ORF">BJG266_LOCUS22556</name>
    <name evidence="3" type="ORF">QVE165_LOCUS36853</name>
    <name evidence="4" type="ORF">QVE165_LOCUS38950</name>
</gene>
<evidence type="ECO:0000313" key="2">
    <source>
        <dbReference type="EMBL" id="CAF1122815.1"/>
    </source>
</evidence>
<feature type="chain" id="PRO_5036225728" evidence="1">
    <location>
        <begin position="20"/>
        <end position="74"/>
    </location>
</feature>
<protein>
    <submittedName>
        <fullName evidence="2">Uncharacterized protein</fullName>
    </submittedName>
</protein>
<evidence type="ECO:0000313" key="4">
    <source>
        <dbReference type="EMBL" id="CAF1430980.1"/>
    </source>
</evidence>
<evidence type="ECO:0000313" key="5">
    <source>
        <dbReference type="Proteomes" id="UP000663832"/>
    </source>
</evidence>
<keyword evidence="1" id="KW-0732">Signal</keyword>
<reference evidence="2" key="1">
    <citation type="submission" date="2021-02" db="EMBL/GenBank/DDBJ databases">
        <authorList>
            <person name="Nowell W R."/>
        </authorList>
    </citation>
    <scope>NUCLEOTIDE SEQUENCE</scope>
</reference>
<keyword evidence="5" id="KW-1185">Reference proteome</keyword>
<proteinExistence type="predicted"/>
<dbReference type="EMBL" id="CAJNOI010000142">
    <property type="protein sequence ID" value="CAF1122815.1"/>
    <property type="molecule type" value="Genomic_DNA"/>
</dbReference>
<accession>A0A814QU37</accession>
<dbReference type="OrthoDB" id="10099235at2759"/>
<dbReference type="EMBL" id="CAJNOM010000426">
    <property type="protein sequence ID" value="CAF1430980.1"/>
    <property type="molecule type" value="Genomic_DNA"/>
</dbReference>
<dbReference type="AlphaFoldDB" id="A0A814QU37"/>
<dbReference type="Proteomes" id="UP000663877">
    <property type="component" value="Unassembled WGS sequence"/>
</dbReference>
<sequence length="74" mass="8909">MRWTIVIVAIFALVAMVTSNVVYDKEMEEMNPWGANMNPNGVQVVADSTNGPTINKRWWHDWRRDRHEEEHRWW</sequence>
<comment type="caution">
    <text evidence="2">The sequence shown here is derived from an EMBL/GenBank/DDBJ whole genome shotgun (WGS) entry which is preliminary data.</text>
</comment>